<evidence type="ECO:0000256" key="1">
    <source>
        <dbReference type="ARBA" id="ARBA00011925"/>
    </source>
</evidence>
<proteinExistence type="predicted"/>
<dbReference type="EC" id="2.1.1.319" evidence="1"/>
<accession>A0A5J4YRT3</accession>
<evidence type="ECO:0000259" key="8">
    <source>
        <dbReference type="Pfam" id="PF22528"/>
    </source>
</evidence>
<evidence type="ECO:0000256" key="5">
    <source>
        <dbReference type="ARBA" id="ARBA00049303"/>
    </source>
</evidence>
<organism evidence="9 10">
    <name type="scientific">Porphyridium purpureum</name>
    <name type="common">Red alga</name>
    <name type="synonym">Porphyridium cruentum</name>
    <dbReference type="NCBI Taxonomy" id="35688"/>
    <lineage>
        <taxon>Eukaryota</taxon>
        <taxon>Rhodophyta</taxon>
        <taxon>Bangiophyceae</taxon>
        <taxon>Porphyridiales</taxon>
        <taxon>Porphyridiaceae</taxon>
        <taxon>Porphyridium</taxon>
    </lineage>
</organism>
<dbReference type="InterPro" id="IPR025799">
    <property type="entry name" value="Arg_MeTrfase"/>
</dbReference>
<feature type="domain" description="Protein arginine N-methyltransferase" evidence="8">
    <location>
        <begin position="228"/>
        <end position="389"/>
    </location>
</feature>
<dbReference type="InterPro" id="IPR055135">
    <property type="entry name" value="PRMT_dom"/>
</dbReference>
<dbReference type="PANTHER" id="PTHR11006:SF53">
    <property type="entry name" value="PROTEIN ARGININE N-METHYLTRANSFERASE 3"/>
    <property type="match status" value="1"/>
</dbReference>
<dbReference type="FunFam" id="3.40.50.150:FF:000003">
    <property type="entry name" value="Blast:Protein arginine N-methyltransferase 1"/>
    <property type="match status" value="1"/>
</dbReference>
<comment type="caution">
    <text evidence="9">The sequence shown here is derived from an EMBL/GenBank/DDBJ whole genome shotgun (WGS) entry which is preliminary data.</text>
</comment>
<evidence type="ECO:0000313" key="10">
    <source>
        <dbReference type="Proteomes" id="UP000324585"/>
    </source>
</evidence>
<dbReference type="SUPFAM" id="SSF53335">
    <property type="entry name" value="S-adenosyl-L-methionine-dependent methyltransferases"/>
    <property type="match status" value="1"/>
</dbReference>
<reference evidence="10" key="1">
    <citation type="journal article" date="2019" name="Nat. Commun.">
        <title>Expansion of phycobilisome linker gene families in mesophilic red algae.</title>
        <authorList>
            <person name="Lee J."/>
            <person name="Kim D."/>
            <person name="Bhattacharya D."/>
            <person name="Yoon H.S."/>
        </authorList>
    </citation>
    <scope>NUCLEOTIDE SEQUENCE [LARGE SCALE GENOMIC DNA]</scope>
    <source>
        <strain evidence="10">CCMP 1328</strain>
    </source>
</reference>
<dbReference type="EMBL" id="VRMN01000006">
    <property type="protein sequence ID" value="KAA8493522.1"/>
    <property type="molecule type" value="Genomic_DNA"/>
</dbReference>
<dbReference type="PROSITE" id="PS51678">
    <property type="entry name" value="SAM_MT_PRMT"/>
    <property type="match status" value="1"/>
</dbReference>
<feature type="region of interest" description="Disordered" evidence="7">
    <location>
        <begin position="47"/>
        <end position="78"/>
    </location>
</feature>
<protein>
    <recommendedName>
        <fullName evidence="1">type I protein arginine methyltransferase</fullName>
        <ecNumber evidence="1">2.1.1.319</ecNumber>
    </recommendedName>
</protein>
<dbReference type="PANTHER" id="PTHR11006">
    <property type="entry name" value="PROTEIN ARGININE N-METHYLTRANSFERASE"/>
    <property type="match status" value="1"/>
</dbReference>
<gene>
    <name evidence="9" type="ORF">FVE85_4659</name>
</gene>
<keyword evidence="2 6" id="KW-0489">Methyltransferase</keyword>
<evidence type="ECO:0000256" key="6">
    <source>
        <dbReference type="PROSITE-ProRule" id="PRU01015"/>
    </source>
</evidence>
<dbReference type="InterPro" id="IPR029063">
    <property type="entry name" value="SAM-dependent_MTases_sf"/>
</dbReference>
<evidence type="ECO:0000256" key="4">
    <source>
        <dbReference type="ARBA" id="ARBA00022691"/>
    </source>
</evidence>
<dbReference type="Pfam" id="PF06325">
    <property type="entry name" value="PrmA"/>
    <property type="match status" value="1"/>
</dbReference>
<sequence length="403" mass="45543">MERRKGESCIVDELEAFVEGHPMVRALVDAPCKSVDELLPVADAGTERGAEEGAADTKSNGHVQDASRPPAQAAAKHEEMTSSDYYFESYAHFGIHEEMLKDEVRTRTYMEAIVSNAHLFKNKVVLDVGCGTGILSMFAVRAGAKEVYAVEMSSIADYARKIFKENNMDSSITLFQGKMEEVQLPSKVDIIISEWMGYFLFYESMMDSLLFARDQWLAPGGLIFPDVCNLYLCAIEDAQYRSEKIDFWDNVYGFRMGCIKDVALLEPLVDFVPSAQVCSNPQAVLSVNLYEMQKHQAAFSVPFELEVFRNDYVHAIVAYFDVQFTHCLRPVGFETGPFARGTHWKQTVFYLDESLAMAQGDKLRGSLACRPNKKNPRDLDIAIDYSMEGEHMQVSSCMRYRLR</sequence>
<dbReference type="Gene3D" id="3.40.50.150">
    <property type="entry name" value="Vaccinia Virus protein VP39"/>
    <property type="match status" value="1"/>
</dbReference>
<evidence type="ECO:0000256" key="2">
    <source>
        <dbReference type="ARBA" id="ARBA00022603"/>
    </source>
</evidence>
<dbReference type="Proteomes" id="UP000324585">
    <property type="component" value="Unassembled WGS sequence"/>
</dbReference>
<name>A0A5J4YRT3_PORPP</name>
<evidence type="ECO:0000256" key="3">
    <source>
        <dbReference type="ARBA" id="ARBA00022679"/>
    </source>
</evidence>
<keyword evidence="4 6" id="KW-0949">S-adenosyl-L-methionine</keyword>
<dbReference type="FunFam" id="2.70.160.11:FF:000001">
    <property type="entry name" value="Blast:Protein arginine N-methyltransferase 1"/>
    <property type="match status" value="1"/>
</dbReference>
<keyword evidence="10" id="KW-1185">Reference proteome</keyword>
<comment type="catalytic activity">
    <reaction evidence="5">
        <text>L-arginyl-[protein] + S-adenosyl-L-methionine = N(omega)-methyl-L-arginyl-[protein] + S-adenosyl-L-homocysteine + H(+)</text>
        <dbReference type="Rhea" id="RHEA:48100"/>
        <dbReference type="Rhea" id="RHEA-COMP:10532"/>
        <dbReference type="Rhea" id="RHEA-COMP:11990"/>
        <dbReference type="ChEBI" id="CHEBI:15378"/>
        <dbReference type="ChEBI" id="CHEBI:29965"/>
        <dbReference type="ChEBI" id="CHEBI:57856"/>
        <dbReference type="ChEBI" id="CHEBI:59789"/>
        <dbReference type="ChEBI" id="CHEBI:65280"/>
    </reaction>
    <physiologicalReaction direction="left-to-right" evidence="5">
        <dbReference type="Rhea" id="RHEA:48101"/>
    </physiologicalReaction>
</comment>
<keyword evidence="3 6" id="KW-0808">Transferase</keyword>
<dbReference type="GO" id="GO:0035242">
    <property type="term" value="F:protein-arginine omega-N asymmetric methyltransferase activity"/>
    <property type="evidence" value="ECO:0007669"/>
    <property type="project" value="UniProtKB-EC"/>
</dbReference>
<evidence type="ECO:0000313" key="9">
    <source>
        <dbReference type="EMBL" id="KAA8493522.1"/>
    </source>
</evidence>
<dbReference type="AlphaFoldDB" id="A0A5J4YRT3"/>
<evidence type="ECO:0000256" key="7">
    <source>
        <dbReference type="SAM" id="MobiDB-lite"/>
    </source>
</evidence>
<dbReference type="OMA" id="CTHTKVK"/>
<dbReference type="GO" id="GO:0005634">
    <property type="term" value="C:nucleus"/>
    <property type="evidence" value="ECO:0007669"/>
    <property type="project" value="TreeGrafter"/>
</dbReference>
<dbReference type="Gene3D" id="2.70.160.11">
    <property type="entry name" value="Hnrnp arginine n-methyltransferase1"/>
    <property type="match status" value="1"/>
</dbReference>
<dbReference type="CDD" id="cd02440">
    <property type="entry name" value="AdoMet_MTases"/>
    <property type="match status" value="1"/>
</dbReference>
<dbReference type="OrthoDB" id="7848332at2759"/>
<dbReference type="GO" id="GO:0032259">
    <property type="term" value="P:methylation"/>
    <property type="evidence" value="ECO:0007669"/>
    <property type="project" value="UniProtKB-KW"/>
</dbReference>
<dbReference type="Pfam" id="PF22528">
    <property type="entry name" value="PRMT_C"/>
    <property type="match status" value="1"/>
</dbReference>
<dbReference type="GO" id="GO:0042054">
    <property type="term" value="F:histone methyltransferase activity"/>
    <property type="evidence" value="ECO:0007669"/>
    <property type="project" value="TreeGrafter"/>
</dbReference>